<reference evidence="2 3" key="1">
    <citation type="journal article" date="2016" name="Nat. Commun.">
        <title>Thousands of microbial genomes shed light on interconnected biogeochemical processes in an aquifer system.</title>
        <authorList>
            <person name="Anantharaman K."/>
            <person name="Brown C.T."/>
            <person name="Hug L.A."/>
            <person name="Sharon I."/>
            <person name="Castelle C.J."/>
            <person name="Probst A.J."/>
            <person name="Thomas B.C."/>
            <person name="Singh A."/>
            <person name="Wilkins M.J."/>
            <person name="Karaoz U."/>
            <person name="Brodie E.L."/>
            <person name="Williams K.H."/>
            <person name="Hubbard S.S."/>
            <person name="Banfield J.F."/>
        </authorList>
    </citation>
    <scope>NUCLEOTIDE SEQUENCE [LARGE SCALE GENOMIC DNA]</scope>
</reference>
<evidence type="ECO:0000313" key="2">
    <source>
        <dbReference type="EMBL" id="OHA54144.1"/>
    </source>
</evidence>
<dbReference type="SMART" id="SM00530">
    <property type="entry name" value="HTH_XRE"/>
    <property type="match status" value="1"/>
</dbReference>
<dbReference type="Proteomes" id="UP000177865">
    <property type="component" value="Unassembled WGS sequence"/>
</dbReference>
<dbReference type="SUPFAM" id="SSF47413">
    <property type="entry name" value="lambda repressor-like DNA-binding domains"/>
    <property type="match status" value="1"/>
</dbReference>
<dbReference type="PROSITE" id="PS50943">
    <property type="entry name" value="HTH_CROC1"/>
    <property type="match status" value="1"/>
</dbReference>
<protein>
    <recommendedName>
        <fullName evidence="1">HTH cro/C1-type domain-containing protein</fullName>
    </recommendedName>
</protein>
<sequence length="64" mass="7147">MEEARLALLIAQAREERGWTQGELARKAGMKQPEIARIESGEHNPTIETYTKVTVALGKRVTLV</sequence>
<evidence type="ECO:0000313" key="3">
    <source>
        <dbReference type="Proteomes" id="UP000177865"/>
    </source>
</evidence>
<accession>A0A1G2Q0P1</accession>
<comment type="caution">
    <text evidence="2">The sequence shown here is derived from an EMBL/GenBank/DDBJ whole genome shotgun (WGS) entry which is preliminary data.</text>
</comment>
<proteinExistence type="predicted"/>
<dbReference type="InterPro" id="IPR010982">
    <property type="entry name" value="Lambda_DNA-bd_dom_sf"/>
</dbReference>
<dbReference type="EMBL" id="MHSZ01000001">
    <property type="protein sequence ID" value="OHA54144.1"/>
    <property type="molecule type" value="Genomic_DNA"/>
</dbReference>
<dbReference type="GO" id="GO:0003677">
    <property type="term" value="F:DNA binding"/>
    <property type="evidence" value="ECO:0007669"/>
    <property type="project" value="InterPro"/>
</dbReference>
<feature type="domain" description="HTH cro/C1-type" evidence="1">
    <location>
        <begin position="10"/>
        <end position="64"/>
    </location>
</feature>
<dbReference type="InterPro" id="IPR001387">
    <property type="entry name" value="Cro/C1-type_HTH"/>
</dbReference>
<evidence type="ECO:0000259" key="1">
    <source>
        <dbReference type="PROSITE" id="PS50943"/>
    </source>
</evidence>
<dbReference type="CDD" id="cd00093">
    <property type="entry name" value="HTH_XRE"/>
    <property type="match status" value="1"/>
</dbReference>
<gene>
    <name evidence="2" type="ORF">A2991_02620</name>
</gene>
<dbReference type="Gene3D" id="1.10.260.40">
    <property type="entry name" value="lambda repressor-like DNA-binding domains"/>
    <property type="match status" value="1"/>
</dbReference>
<dbReference type="AlphaFoldDB" id="A0A1G2Q0P1"/>
<organism evidence="2 3">
    <name type="scientific">Candidatus Terrybacteria bacterium RIFCSPLOWO2_01_FULL_58_14</name>
    <dbReference type="NCBI Taxonomy" id="1802369"/>
    <lineage>
        <taxon>Bacteria</taxon>
        <taxon>Candidatus Terryibacteriota</taxon>
    </lineage>
</organism>
<dbReference type="Pfam" id="PF01381">
    <property type="entry name" value="HTH_3"/>
    <property type="match status" value="1"/>
</dbReference>
<name>A0A1G2Q0P1_9BACT</name>